<dbReference type="AlphaFoldDB" id="A0A9N9UXC5"/>
<evidence type="ECO:0000313" key="1">
    <source>
        <dbReference type="EMBL" id="CAH0002515.1"/>
    </source>
</evidence>
<gene>
    <name evidence="1" type="ORF">CBYS24578_00002067</name>
</gene>
<reference evidence="1 2" key="2">
    <citation type="submission" date="2021-10" db="EMBL/GenBank/DDBJ databases">
        <authorList>
            <person name="Piombo E."/>
        </authorList>
    </citation>
    <scope>NUCLEOTIDE SEQUENCE [LARGE SCALE GENOMIC DNA]</scope>
</reference>
<keyword evidence="2" id="KW-1185">Reference proteome</keyword>
<comment type="caution">
    <text evidence="1">The sequence shown here is derived from an EMBL/GenBank/DDBJ whole genome shotgun (WGS) entry which is preliminary data.</text>
</comment>
<accession>A0A9N9UXC5</accession>
<dbReference type="EMBL" id="CABFNO020001560">
    <property type="protein sequence ID" value="CAH0002515.1"/>
    <property type="molecule type" value="Genomic_DNA"/>
</dbReference>
<reference evidence="2" key="1">
    <citation type="submission" date="2019-06" db="EMBL/GenBank/DDBJ databases">
        <authorList>
            <person name="Broberg M."/>
        </authorList>
    </citation>
    <scope>NUCLEOTIDE SEQUENCE [LARGE SCALE GENOMIC DNA]</scope>
</reference>
<protein>
    <submittedName>
        <fullName evidence="1">Uncharacterized protein</fullName>
    </submittedName>
</protein>
<organism evidence="1 2">
    <name type="scientific">Clonostachys byssicola</name>
    <dbReference type="NCBI Taxonomy" id="160290"/>
    <lineage>
        <taxon>Eukaryota</taxon>
        <taxon>Fungi</taxon>
        <taxon>Dikarya</taxon>
        <taxon>Ascomycota</taxon>
        <taxon>Pezizomycotina</taxon>
        <taxon>Sordariomycetes</taxon>
        <taxon>Hypocreomycetidae</taxon>
        <taxon>Hypocreales</taxon>
        <taxon>Bionectriaceae</taxon>
        <taxon>Clonostachys</taxon>
    </lineage>
</organism>
<sequence length="73" mass="8480">MSGDLEVTYKKRTREAVRGRQGLDCHGCGDWMGKGYLTYKLYLEWQYDDGSSGGESYFFCSNDCRQYEENDLP</sequence>
<evidence type="ECO:0000313" key="2">
    <source>
        <dbReference type="Proteomes" id="UP000754883"/>
    </source>
</evidence>
<proteinExistence type="predicted"/>
<name>A0A9N9UXC5_9HYPO</name>
<dbReference type="Proteomes" id="UP000754883">
    <property type="component" value="Unassembled WGS sequence"/>
</dbReference>